<dbReference type="GeneID" id="5492251"/>
<evidence type="ECO:0008006" key="5">
    <source>
        <dbReference type="Google" id="ProtNLM"/>
    </source>
</evidence>
<keyword evidence="2" id="KW-0472">Membrane</keyword>
<sequence>MSLIQHLPFFLHSLIEIPASLNFFFNPSSQLSLPAPQAHAVIQQYAILLFVSCLISIIFAWRAVDRTSRNVAGALSLYHIAPALRATGRILGGEGFGKGMKGLGGPWVHLMCDETKPTCANCTKSDIACEYLFLPFSKPSLSGPVAKKLPIPTPTTVTRRNAHFSRPVPCNPISFSFPTSVNSSLSDADKLLEFRLFQHFVNITDVSQIVSVCKISLWVIQLACRHRSIMDALLGVSAFHLRSSFSSASSPFPTSTIPESKFERDVIRASHHYMGRAIAAHRKLVIEEGVTERTGDAVLGSCLFIMYHAAGSQKFLGYAHPSTLSLHNNTDAQNFRVPLHWFVPMKSLKDMMNLAGTYVQDEGMRAQIQWEEAILRVLLLQNETSPDSENDHPTTFNFLFDDLPLDAPDYKIYALCTNYLNIIAGGKIAKFILKFPALVPLRFVELLKEKDMRVMGIVGYFLMLMKRADIEKKLWWMKGAVENDWVGMKYAFERDGLWKGRMEWARREIEGGEVIDSEGGGGGWLEDCRL</sequence>
<dbReference type="CDD" id="cd00067">
    <property type="entry name" value="GAL4"/>
    <property type="match status" value="1"/>
</dbReference>
<dbReference type="PANTHER" id="PTHR47657:SF14">
    <property type="entry name" value="ZN(2)-C6 FUNGAL-TYPE DOMAIN-CONTAINING PROTEIN"/>
    <property type="match status" value="1"/>
</dbReference>
<protein>
    <recommendedName>
        <fullName evidence="5">Zn(2)-C6 fungal-type domain-containing protein</fullName>
    </recommendedName>
</protein>
<evidence type="ECO:0000313" key="4">
    <source>
        <dbReference type="Proteomes" id="UP000001312"/>
    </source>
</evidence>
<evidence type="ECO:0000256" key="2">
    <source>
        <dbReference type="SAM" id="Phobius"/>
    </source>
</evidence>
<evidence type="ECO:0000256" key="1">
    <source>
        <dbReference type="ARBA" id="ARBA00023242"/>
    </source>
</evidence>
<proteinExistence type="predicted"/>
<dbReference type="RefSeq" id="XP_001596123.1">
    <property type="nucleotide sequence ID" value="XM_001596073.1"/>
</dbReference>
<dbReference type="STRING" id="665079.A7EAK7"/>
<dbReference type="InParanoid" id="A7EAK7"/>
<evidence type="ECO:0000313" key="3">
    <source>
        <dbReference type="EMBL" id="EDN99485.1"/>
    </source>
</evidence>
<dbReference type="Proteomes" id="UP000001312">
    <property type="component" value="Unassembled WGS sequence"/>
</dbReference>
<feature type="transmembrane region" description="Helical" evidence="2">
    <location>
        <begin position="45"/>
        <end position="64"/>
    </location>
</feature>
<keyword evidence="2" id="KW-1133">Transmembrane helix</keyword>
<keyword evidence="1" id="KW-0539">Nucleus</keyword>
<dbReference type="HOGENOM" id="CLU_514040_0_0_1"/>
<dbReference type="InterPro" id="IPR021858">
    <property type="entry name" value="Fun_TF"/>
</dbReference>
<dbReference type="OMA" id="ASHHYMG"/>
<dbReference type="eggNOG" id="ENOG502TCP6">
    <property type="taxonomic scope" value="Eukaryota"/>
</dbReference>
<dbReference type="Pfam" id="PF11951">
    <property type="entry name" value="Fungal_trans_2"/>
    <property type="match status" value="1"/>
</dbReference>
<dbReference type="KEGG" id="ssl:SS1G_02339"/>
<dbReference type="EMBL" id="CH476623">
    <property type="protein sequence ID" value="EDN99485.1"/>
    <property type="molecule type" value="Genomic_DNA"/>
</dbReference>
<keyword evidence="2" id="KW-0812">Transmembrane</keyword>
<accession>A7EAK7</accession>
<keyword evidence="4" id="KW-1185">Reference proteome</keyword>
<dbReference type="PANTHER" id="PTHR47657">
    <property type="entry name" value="STEROL REGULATORY ELEMENT-BINDING PROTEIN ECM22"/>
    <property type="match status" value="1"/>
</dbReference>
<dbReference type="AlphaFoldDB" id="A7EAK7"/>
<gene>
    <name evidence="3" type="ORF">SS1G_02339</name>
</gene>
<name>A7EAK7_SCLS1</name>
<dbReference type="InterPro" id="IPR001138">
    <property type="entry name" value="Zn2Cys6_DnaBD"/>
</dbReference>
<dbReference type="GO" id="GO:0000981">
    <property type="term" value="F:DNA-binding transcription factor activity, RNA polymerase II-specific"/>
    <property type="evidence" value="ECO:0000318"/>
    <property type="project" value="GO_Central"/>
</dbReference>
<organism evidence="3 4">
    <name type="scientific">Sclerotinia sclerotiorum (strain ATCC 18683 / 1980 / Ss-1)</name>
    <name type="common">White mold</name>
    <name type="synonym">Whetzelinia sclerotiorum</name>
    <dbReference type="NCBI Taxonomy" id="665079"/>
    <lineage>
        <taxon>Eukaryota</taxon>
        <taxon>Fungi</taxon>
        <taxon>Dikarya</taxon>
        <taxon>Ascomycota</taxon>
        <taxon>Pezizomycotina</taxon>
        <taxon>Leotiomycetes</taxon>
        <taxon>Helotiales</taxon>
        <taxon>Sclerotiniaceae</taxon>
        <taxon>Sclerotinia</taxon>
    </lineage>
</organism>
<dbReference type="GO" id="GO:0008270">
    <property type="term" value="F:zinc ion binding"/>
    <property type="evidence" value="ECO:0007669"/>
    <property type="project" value="InterPro"/>
</dbReference>
<dbReference type="GO" id="GO:0006357">
    <property type="term" value="P:regulation of transcription by RNA polymerase II"/>
    <property type="evidence" value="ECO:0000318"/>
    <property type="project" value="GO_Central"/>
</dbReference>
<dbReference type="InterPro" id="IPR052400">
    <property type="entry name" value="Zn2-C6_fungal_TF"/>
</dbReference>
<reference evidence="4" key="1">
    <citation type="journal article" date="2011" name="PLoS Genet.">
        <title>Genomic analysis of the necrotrophic fungal pathogens Sclerotinia sclerotiorum and Botrytis cinerea.</title>
        <authorList>
            <person name="Amselem J."/>
            <person name="Cuomo C.A."/>
            <person name="van Kan J.A."/>
            <person name="Viaud M."/>
            <person name="Benito E.P."/>
            <person name="Couloux A."/>
            <person name="Coutinho P.M."/>
            <person name="de Vries R.P."/>
            <person name="Dyer P.S."/>
            <person name="Fillinger S."/>
            <person name="Fournier E."/>
            <person name="Gout L."/>
            <person name="Hahn M."/>
            <person name="Kohn L."/>
            <person name="Lapalu N."/>
            <person name="Plummer K.M."/>
            <person name="Pradier J.M."/>
            <person name="Quevillon E."/>
            <person name="Sharon A."/>
            <person name="Simon A."/>
            <person name="ten Have A."/>
            <person name="Tudzynski B."/>
            <person name="Tudzynski P."/>
            <person name="Wincker P."/>
            <person name="Andrew M."/>
            <person name="Anthouard V."/>
            <person name="Beever R.E."/>
            <person name="Beffa R."/>
            <person name="Benoit I."/>
            <person name="Bouzid O."/>
            <person name="Brault B."/>
            <person name="Chen Z."/>
            <person name="Choquer M."/>
            <person name="Collemare J."/>
            <person name="Cotton P."/>
            <person name="Danchin E.G."/>
            <person name="Da Silva C."/>
            <person name="Gautier A."/>
            <person name="Giraud C."/>
            <person name="Giraud T."/>
            <person name="Gonzalez C."/>
            <person name="Grossetete S."/>
            <person name="Guldener U."/>
            <person name="Henrissat B."/>
            <person name="Howlett B.J."/>
            <person name="Kodira C."/>
            <person name="Kretschmer M."/>
            <person name="Lappartient A."/>
            <person name="Leroch M."/>
            <person name="Levis C."/>
            <person name="Mauceli E."/>
            <person name="Neuveglise C."/>
            <person name="Oeser B."/>
            <person name="Pearson M."/>
            <person name="Poulain J."/>
            <person name="Poussereau N."/>
            <person name="Quesneville H."/>
            <person name="Rascle C."/>
            <person name="Schumacher J."/>
            <person name="Segurens B."/>
            <person name="Sexton A."/>
            <person name="Silva E."/>
            <person name="Sirven C."/>
            <person name="Soanes D.M."/>
            <person name="Talbot N.J."/>
            <person name="Templeton M."/>
            <person name="Yandava C."/>
            <person name="Yarden O."/>
            <person name="Zeng Q."/>
            <person name="Rollins J.A."/>
            <person name="Lebrun M.H."/>
            <person name="Dickman M."/>
        </authorList>
    </citation>
    <scope>NUCLEOTIDE SEQUENCE [LARGE SCALE GENOMIC DNA]</scope>
    <source>
        <strain evidence="4">ATCC 18683 / 1980 / Ss-1</strain>
    </source>
</reference>